<dbReference type="KEGG" id="tnr:Thena_1086"/>
<dbReference type="EMBL" id="CP002690">
    <property type="protein sequence ID" value="AEE14712.1"/>
    <property type="molecule type" value="Genomic_DNA"/>
</dbReference>
<organism evidence="4 5">
    <name type="scientific">Thermodesulfobium narugense DSM 14796</name>
    <dbReference type="NCBI Taxonomy" id="747365"/>
    <lineage>
        <taxon>Bacteria</taxon>
        <taxon>Pseudomonadati</taxon>
        <taxon>Thermodesulfobiota</taxon>
        <taxon>Thermodesulfobiia</taxon>
        <taxon>Thermodesulfobiales</taxon>
        <taxon>Thermodesulfobiaceae</taxon>
        <taxon>Thermodesulfobium</taxon>
    </lineage>
</organism>
<dbReference type="InterPro" id="IPR036676">
    <property type="entry name" value="PurM-like_C_sf"/>
</dbReference>
<dbReference type="Pfam" id="PF02769">
    <property type="entry name" value="AIRS_C"/>
    <property type="match status" value="1"/>
</dbReference>
<dbReference type="PANTHER" id="PTHR30303:SF0">
    <property type="entry name" value="CARBAMOYL DEHYDRATASE HYPE"/>
    <property type="match status" value="1"/>
</dbReference>
<reference evidence="4 5" key="1">
    <citation type="submission" date="2011-04" db="EMBL/GenBank/DDBJ databases">
        <title>The complete genome of Thermodesulfobium narugense DSM 14796.</title>
        <authorList>
            <consortium name="US DOE Joint Genome Institute (JGI-PGF)"/>
            <person name="Lucas S."/>
            <person name="Han J."/>
            <person name="Lapidus A."/>
            <person name="Bruce D."/>
            <person name="Goodwin L."/>
            <person name="Pitluck S."/>
            <person name="Peters L."/>
            <person name="Kyrpides N."/>
            <person name="Mavromatis K."/>
            <person name="Pagani I."/>
            <person name="Ivanova N."/>
            <person name="Ovchinnikova G."/>
            <person name="Zhang X."/>
            <person name="Saunders L."/>
            <person name="Detter J.C."/>
            <person name="Tapia R."/>
            <person name="Han C."/>
            <person name="Land M."/>
            <person name="Hauser L."/>
            <person name="Markowitz V."/>
            <person name="Cheng J.-F."/>
            <person name="Hugenholtz P."/>
            <person name="Woyke T."/>
            <person name="Wu D."/>
            <person name="Spring S."/>
            <person name="Schroeder M."/>
            <person name="Brambilla E."/>
            <person name="Klenk H.-P."/>
            <person name="Eisen J.A."/>
        </authorList>
    </citation>
    <scope>NUCLEOTIDE SEQUENCE [LARGE SCALE GENOMIC DNA]</scope>
    <source>
        <strain evidence="4 5">DSM 14796</strain>
    </source>
</reference>
<dbReference type="AlphaFoldDB" id="M1E502"/>
<protein>
    <submittedName>
        <fullName evidence="4">Hydrogenase expression/formation protein HypE</fullName>
    </submittedName>
</protein>
<gene>
    <name evidence="4" type="ORF">Thena_1086</name>
</gene>
<dbReference type="Proteomes" id="UP000011765">
    <property type="component" value="Chromosome"/>
</dbReference>
<sequence>MSDIITLAHGAGGRLTSELIENVFSIYLEKPLKFDDAAVLDFSGKENELTFCTDVHLVKPIFFPGGNLSLLAIYGTINDLVAMGSKPLYLTLGWIIEEGVEINLIKELANEIKKASDECNVKVVAGDTKVVPKGQGDGVYLSVSGVGQKKSSLSINSRNIKEGDIFIITGTIADHGCAIMLAREDFPLKSNIESDCACLDKLILPAVERFQNEIHAMRDPTRGGLSTVLNEFASSSNICIEIDEEKVPIKDEIYGLLDPLGLDPFTITCEGKMLIACSPNIGEDLLNMLRSHPLGKDSNIIGTATKQVPGRVILNTKIGGKRFLDMPIGENLPRIC</sequence>
<evidence type="ECO:0000313" key="5">
    <source>
        <dbReference type="Proteomes" id="UP000011765"/>
    </source>
</evidence>
<dbReference type="GO" id="GO:0051604">
    <property type="term" value="P:protein maturation"/>
    <property type="evidence" value="ECO:0007669"/>
    <property type="project" value="TreeGrafter"/>
</dbReference>
<accession>M1E502</accession>
<dbReference type="InterPro" id="IPR036921">
    <property type="entry name" value="PurM-like_N_sf"/>
</dbReference>
<comment type="similarity">
    <text evidence="1">Belongs to the HypE family.</text>
</comment>
<dbReference type="CDD" id="cd02197">
    <property type="entry name" value="HypE"/>
    <property type="match status" value="1"/>
</dbReference>
<feature type="domain" description="PurM-like N-terminal" evidence="2">
    <location>
        <begin position="35"/>
        <end position="147"/>
    </location>
</feature>
<dbReference type="Pfam" id="PF00586">
    <property type="entry name" value="AIRS"/>
    <property type="match status" value="1"/>
</dbReference>
<dbReference type="Gene3D" id="3.30.1330.10">
    <property type="entry name" value="PurM-like, N-terminal domain"/>
    <property type="match status" value="1"/>
</dbReference>
<keyword evidence="5" id="KW-1185">Reference proteome</keyword>
<dbReference type="InterPro" id="IPR011854">
    <property type="entry name" value="HypE"/>
</dbReference>
<dbReference type="Gene3D" id="3.90.650.10">
    <property type="entry name" value="PurM-like C-terminal domain"/>
    <property type="match status" value="1"/>
</dbReference>
<evidence type="ECO:0000259" key="3">
    <source>
        <dbReference type="Pfam" id="PF02769"/>
    </source>
</evidence>
<feature type="domain" description="PurM-like C-terminal" evidence="3">
    <location>
        <begin position="161"/>
        <end position="312"/>
    </location>
</feature>
<dbReference type="SUPFAM" id="SSF56042">
    <property type="entry name" value="PurM C-terminal domain-like"/>
    <property type="match status" value="1"/>
</dbReference>
<dbReference type="NCBIfam" id="TIGR02124">
    <property type="entry name" value="hypE"/>
    <property type="match status" value="1"/>
</dbReference>
<dbReference type="eggNOG" id="COG0309">
    <property type="taxonomic scope" value="Bacteria"/>
</dbReference>
<dbReference type="InterPro" id="IPR010918">
    <property type="entry name" value="PurM-like_C_dom"/>
</dbReference>
<dbReference type="RefSeq" id="WP_013756434.1">
    <property type="nucleotide sequence ID" value="NC_015499.1"/>
</dbReference>
<dbReference type="PANTHER" id="PTHR30303">
    <property type="entry name" value="HYDROGENASE ISOENZYMES FORMATION PROTEIN HYPE"/>
    <property type="match status" value="1"/>
</dbReference>
<evidence type="ECO:0000313" key="4">
    <source>
        <dbReference type="EMBL" id="AEE14712.1"/>
    </source>
</evidence>
<name>M1E502_9BACT</name>
<evidence type="ECO:0000256" key="1">
    <source>
        <dbReference type="ARBA" id="ARBA00006243"/>
    </source>
</evidence>
<dbReference type="PIRSF" id="PIRSF005644">
    <property type="entry name" value="Hdrgns_mtr_HypE"/>
    <property type="match status" value="1"/>
</dbReference>
<dbReference type="SUPFAM" id="SSF55326">
    <property type="entry name" value="PurM N-terminal domain-like"/>
    <property type="match status" value="1"/>
</dbReference>
<dbReference type="HOGENOM" id="CLU_049733_0_0_9"/>
<evidence type="ECO:0000259" key="2">
    <source>
        <dbReference type="Pfam" id="PF00586"/>
    </source>
</evidence>
<dbReference type="InterPro" id="IPR016188">
    <property type="entry name" value="PurM-like_N"/>
</dbReference>
<dbReference type="STRING" id="747365.Thena_1086"/>
<proteinExistence type="inferred from homology"/>
<dbReference type="OrthoDB" id="9801934at2"/>